<dbReference type="PANTHER" id="PTHR46989">
    <property type="entry name" value="USP DOMAIN-CONTAINING PROTEIN"/>
    <property type="match status" value="1"/>
</dbReference>
<feature type="domain" description="UspA" evidence="1">
    <location>
        <begin position="8"/>
        <end position="153"/>
    </location>
</feature>
<sequence>MSATQPGRRIVMPVDSSSNCHRAFNWFLKYCYRENDFIIFIHVLQPKYTHGNAVIALDNLINIPVQDGSVSVDDGQRVEAKFRKLAEQAGVNYTIEILADSSIAEAILRLASEHGANLIIVGSRGVGAVRRATLGSVSHHLLTHASVPVLVVPPAASNRPSTSA</sequence>
<evidence type="ECO:0000313" key="2">
    <source>
        <dbReference type="EMBL" id="CDS15400.1"/>
    </source>
</evidence>
<dbReference type="PRINTS" id="PR01438">
    <property type="entry name" value="UNVRSLSTRESS"/>
</dbReference>
<dbReference type="WBParaSite" id="EgrG_000779700">
    <property type="protein sequence ID" value="EgrG_000779700"/>
    <property type="gene ID" value="EgrG_000779700"/>
</dbReference>
<accession>A0A068W760</accession>
<protein>
    <submittedName>
        <fullName evidence="2 4">Universal stress protein</fullName>
    </submittedName>
</protein>
<dbReference type="SUPFAM" id="SSF52402">
    <property type="entry name" value="Adenine nucleotide alpha hydrolases-like"/>
    <property type="match status" value="1"/>
</dbReference>
<reference evidence="2 3" key="1">
    <citation type="journal article" date="2013" name="Nature">
        <title>The genomes of four tapeworm species reveal adaptations to parasitism.</title>
        <authorList>
            <person name="Tsai I.J."/>
            <person name="Zarowiecki M."/>
            <person name="Holroyd N."/>
            <person name="Garciarrubio A."/>
            <person name="Sanchez-Flores A."/>
            <person name="Brooks K.L."/>
            <person name="Tracey A."/>
            <person name="Bobes R.J."/>
            <person name="Fragoso G."/>
            <person name="Sciutto E."/>
            <person name="Aslett M."/>
            <person name="Beasley H."/>
            <person name="Bennett H.M."/>
            <person name="Cai J."/>
            <person name="Camicia F."/>
            <person name="Clark R."/>
            <person name="Cucher M."/>
            <person name="De Silva N."/>
            <person name="Day T.A."/>
            <person name="Deplazes P."/>
            <person name="Estrada K."/>
            <person name="Fernandez C."/>
            <person name="Holland P.W."/>
            <person name="Hou J."/>
            <person name="Hu S."/>
            <person name="Huckvale T."/>
            <person name="Hung S.S."/>
            <person name="Kamenetzky L."/>
            <person name="Keane J.A."/>
            <person name="Kiss F."/>
            <person name="Koziol U."/>
            <person name="Lambert O."/>
            <person name="Liu K."/>
            <person name="Luo X."/>
            <person name="Luo Y."/>
            <person name="Macchiaroli N."/>
            <person name="Nichol S."/>
            <person name="Paps J."/>
            <person name="Parkinson J."/>
            <person name="Pouchkina-Stantcheva N."/>
            <person name="Riddiford N."/>
            <person name="Rosenzvit M."/>
            <person name="Salinas G."/>
            <person name="Wasmuth J.D."/>
            <person name="Zamanian M."/>
            <person name="Zheng Y."/>
            <person name="Cai X."/>
            <person name="Soberon X."/>
            <person name="Olson P.D."/>
            <person name="Laclette J.P."/>
            <person name="Brehm K."/>
            <person name="Berriman M."/>
            <person name="Garciarrubio A."/>
            <person name="Bobes R.J."/>
            <person name="Fragoso G."/>
            <person name="Sanchez-Flores A."/>
            <person name="Estrada K."/>
            <person name="Cevallos M.A."/>
            <person name="Morett E."/>
            <person name="Gonzalez V."/>
            <person name="Portillo T."/>
            <person name="Ochoa-Leyva A."/>
            <person name="Jose M.V."/>
            <person name="Sciutto E."/>
            <person name="Landa A."/>
            <person name="Jimenez L."/>
            <person name="Valdes V."/>
            <person name="Carrero J.C."/>
            <person name="Larralde C."/>
            <person name="Morales-Montor J."/>
            <person name="Limon-Lason J."/>
            <person name="Soberon X."/>
            <person name="Laclette J.P."/>
        </authorList>
    </citation>
    <scope>NUCLEOTIDE SEQUENCE [LARGE SCALE GENOMIC DNA]</scope>
</reference>
<gene>
    <name evidence="4" type="primary">EGR_00309</name>
    <name evidence="2" type="ORF">EgrG_000779700</name>
</gene>
<dbReference type="InterPro" id="IPR006015">
    <property type="entry name" value="Universal_stress_UspA"/>
</dbReference>
<dbReference type="AlphaFoldDB" id="A0A068W760"/>
<evidence type="ECO:0000259" key="1">
    <source>
        <dbReference type="Pfam" id="PF00582"/>
    </source>
</evidence>
<reference evidence="2" key="2">
    <citation type="submission" date="2014-06" db="EMBL/GenBank/DDBJ databases">
        <authorList>
            <person name="Aslett M."/>
        </authorList>
    </citation>
    <scope>NUCLEOTIDE SEQUENCE</scope>
</reference>
<dbReference type="Gene3D" id="3.40.50.620">
    <property type="entry name" value="HUPs"/>
    <property type="match status" value="1"/>
</dbReference>
<dbReference type="InterPro" id="IPR014729">
    <property type="entry name" value="Rossmann-like_a/b/a_fold"/>
</dbReference>
<dbReference type="CDD" id="cd23659">
    <property type="entry name" value="USP_At3g01520-like"/>
    <property type="match status" value="1"/>
</dbReference>
<evidence type="ECO:0000313" key="3">
    <source>
        <dbReference type="Proteomes" id="UP000492820"/>
    </source>
</evidence>
<dbReference type="Pfam" id="PF00582">
    <property type="entry name" value="Usp"/>
    <property type="match status" value="1"/>
</dbReference>
<dbReference type="InterPro" id="IPR006016">
    <property type="entry name" value="UspA"/>
</dbReference>
<dbReference type="OrthoDB" id="843225at2759"/>
<name>A0A068W760_ECHGR</name>
<dbReference type="PANTHER" id="PTHR46989:SF3">
    <property type="entry name" value="USPA DOMAIN-CONTAINING PROTEIN"/>
    <property type="match status" value="1"/>
</dbReference>
<reference evidence="4" key="3">
    <citation type="submission" date="2020-10" db="UniProtKB">
        <authorList>
            <consortium name="WormBaseParasite"/>
        </authorList>
    </citation>
    <scope>IDENTIFICATION</scope>
</reference>
<dbReference type="Proteomes" id="UP000492820">
    <property type="component" value="Unassembled WGS sequence"/>
</dbReference>
<proteinExistence type="predicted"/>
<organism evidence="2">
    <name type="scientific">Echinococcus granulosus</name>
    <name type="common">Hydatid tapeworm</name>
    <dbReference type="NCBI Taxonomy" id="6210"/>
    <lineage>
        <taxon>Eukaryota</taxon>
        <taxon>Metazoa</taxon>
        <taxon>Spiralia</taxon>
        <taxon>Lophotrochozoa</taxon>
        <taxon>Platyhelminthes</taxon>
        <taxon>Cestoda</taxon>
        <taxon>Eucestoda</taxon>
        <taxon>Cyclophyllidea</taxon>
        <taxon>Taeniidae</taxon>
        <taxon>Echinococcus</taxon>
        <taxon>Echinococcus granulosus group</taxon>
    </lineage>
</organism>
<dbReference type="EMBL" id="LK028576">
    <property type="protein sequence ID" value="CDS15400.1"/>
    <property type="molecule type" value="Genomic_DNA"/>
</dbReference>
<evidence type="ECO:0000313" key="4">
    <source>
        <dbReference type="WBParaSite" id="EgrG_000779700"/>
    </source>
</evidence>